<dbReference type="AlphaFoldDB" id="A0A1L9UAQ3"/>
<name>A0A1L9UAQ3_ASPBC</name>
<organism evidence="1 2">
    <name type="scientific">Aspergillus brasiliensis (strain CBS 101740 / IMI 381727 / IBT 21946)</name>
    <dbReference type="NCBI Taxonomy" id="767769"/>
    <lineage>
        <taxon>Eukaryota</taxon>
        <taxon>Fungi</taxon>
        <taxon>Dikarya</taxon>
        <taxon>Ascomycota</taxon>
        <taxon>Pezizomycotina</taxon>
        <taxon>Eurotiomycetes</taxon>
        <taxon>Eurotiomycetidae</taxon>
        <taxon>Eurotiales</taxon>
        <taxon>Aspergillaceae</taxon>
        <taxon>Aspergillus</taxon>
        <taxon>Aspergillus subgen. Circumdati</taxon>
    </lineage>
</organism>
<reference evidence="2" key="1">
    <citation type="journal article" date="2017" name="Genome Biol.">
        <title>Comparative genomics reveals high biological diversity and specific adaptations in the industrially and medically important fungal genus Aspergillus.</title>
        <authorList>
            <person name="de Vries R.P."/>
            <person name="Riley R."/>
            <person name="Wiebenga A."/>
            <person name="Aguilar-Osorio G."/>
            <person name="Amillis S."/>
            <person name="Uchima C.A."/>
            <person name="Anderluh G."/>
            <person name="Asadollahi M."/>
            <person name="Askin M."/>
            <person name="Barry K."/>
            <person name="Battaglia E."/>
            <person name="Bayram O."/>
            <person name="Benocci T."/>
            <person name="Braus-Stromeyer S.A."/>
            <person name="Caldana C."/>
            <person name="Canovas D."/>
            <person name="Cerqueira G.C."/>
            <person name="Chen F."/>
            <person name="Chen W."/>
            <person name="Choi C."/>
            <person name="Clum A."/>
            <person name="Dos Santos R.A."/>
            <person name="Damasio A.R."/>
            <person name="Diallinas G."/>
            <person name="Emri T."/>
            <person name="Fekete E."/>
            <person name="Flipphi M."/>
            <person name="Freyberg S."/>
            <person name="Gallo A."/>
            <person name="Gournas C."/>
            <person name="Habgood R."/>
            <person name="Hainaut M."/>
            <person name="Harispe M.L."/>
            <person name="Henrissat B."/>
            <person name="Hilden K.S."/>
            <person name="Hope R."/>
            <person name="Hossain A."/>
            <person name="Karabika E."/>
            <person name="Karaffa L."/>
            <person name="Karanyi Z."/>
            <person name="Krasevec N."/>
            <person name="Kuo A."/>
            <person name="Kusch H."/>
            <person name="LaButti K."/>
            <person name="Lagendijk E.L."/>
            <person name="Lapidus A."/>
            <person name="Levasseur A."/>
            <person name="Lindquist E."/>
            <person name="Lipzen A."/>
            <person name="Logrieco A.F."/>
            <person name="MacCabe A."/>
            <person name="Maekelae M.R."/>
            <person name="Malavazi I."/>
            <person name="Melin P."/>
            <person name="Meyer V."/>
            <person name="Mielnichuk N."/>
            <person name="Miskei M."/>
            <person name="Molnar A.P."/>
            <person name="Mule G."/>
            <person name="Ngan C.Y."/>
            <person name="Orejas M."/>
            <person name="Orosz E."/>
            <person name="Ouedraogo J.P."/>
            <person name="Overkamp K.M."/>
            <person name="Park H.-S."/>
            <person name="Perrone G."/>
            <person name="Piumi F."/>
            <person name="Punt P.J."/>
            <person name="Ram A.F."/>
            <person name="Ramon A."/>
            <person name="Rauscher S."/>
            <person name="Record E."/>
            <person name="Riano-Pachon D.M."/>
            <person name="Robert V."/>
            <person name="Roehrig J."/>
            <person name="Ruller R."/>
            <person name="Salamov A."/>
            <person name="Salih N.S."/>
            <person name="Samson R.A."/>
            <person name="Sandor E."/>
            <person name="Sanguinetti M."/>
            <person name="Schuetze T."/>
            <person name="Sepcic K."/>
            <person name="Shelest E."/>
            <person name="Sherlock G."/>
            <person name="Sophianopoulou V."/>
            <person name="Squina F.M."/>
            <person name="Sun H."/>
            <person name="Susca A."/>
            <person name="Todd R.B."/>
            <person name="Tsang A."/>
            <person name="Unkles S.E."/>
            <person name="van de Wiele N."/>
            <person name="van Rossen-Uffink D."/>
            <person name="Oliveira J.V."/>
            <person name="Vesth T.C."/>
            <person name="Visser J."/>
            <person name="Yu J.-H."/>
            <person name="Zhou M."/>
            <person name="Andersen M.R."/>
            <person name="Archer D.B."/>
            <person name="Baker S.E."/>
            <person name="Benoit I."/>
            <person name="Brakhage A.A."/>
            <person name="Braus G.H."/>
            <person name="Fischer R."/>
            <person name="Frisvad J.C."/>
            <person name="Goldman G.H."/>
            <person name="Houbraken J."/>
            <person name="Oakley B."/>
            <person name="Pocsi I."/>
            <person name="Scazzocchio C."/>
            <person name="Seiboth B."/>
            <person name="vanKuyk P.A."/>
            <person name="Wortman J."/>
            <person name="Dyer P.S."/>
            <person name="Grigoriev I.V."/>
        </authorList>
    </citation>
    <scope>NUCLEOTIDE SEQUENCE [LARGE SCALE GENOMIC DNA]</scope>
    <source>
        <strain evidence="2">CBS 101740 / IMI 381727 / IBT 21946</strain>
    </source>
</reference>
<gene>
    <name evidence="1" type="ORF">ASPBRDRAFT_310129</name>
</gene>
<protein>
    <submittedName>
        <fullName evidence="1">Uncharacterized protein</fullName>
    </submittedName>
</protein>
<dbReference type="RefSeq" id="XP_067475951.1">
    <property type="nucleotide sequence ID" value="XM_067622850.1"/>
</dbReference>
<evidence type="ECO:0000313" key="1">
    <source>
        <dbReference type="EMBL" id="OJJ68702.1"/>
    </source>
</evidence>
<accession>A0A1L9UAQ3</accession>
<keyword evidence="2" id="KW-1185">Reference proteome</keyword>
<sequence length="249" mass="28267">MRSVIGQSRFWTAGSDTRLWAIAVEIHCRRLAVDGRWSVPNVVLHWKLSLPPVGTRSIYRTDCGRLPIQSLGGLDTQSCEFGSLKGISKAGSVDQRITKYVWTYKRLRVELLFSVSGAAPVMNCRLCKDLPQYVWKRRNLGDLQPKHLWFRVQSNIHGRGPPLVLCNDICSSDHASSRQSESASVGRDHQVYDARPGQCIVIYCYWWAREAYLATRILEVILRRRTSEISGLNCIAPIVDCLRRQDIPG</sequence>
<dbReference type="GeneID" id="93575338"/>
<proteinExistence type="predicted"/>
<dbReference type="Proteomes" id="UP000184499">
    <property type="component" value="Unassembled WGS sequence"/>
</dbReference>
<dbReference type="EMBL" id="KV878690">
    <property type="protein sequence ID" value="OJJ68702.1"/>
    <property type="molecule type" value="Genomic_DNA"/>
</dbReference>
<evidence type="ECO:0000313" key="2">
    <source>
        <dbReference type="Proteomes" id="UP000184499"/>
    </source>
</evidence>
<dbReference type="VEuPathDB" id="FungiDB:ASPBRDRAFT_310129"/>